<reference evidence="2" key="1">
    <citation type="submission" date="2016-10" db="EMBL/GenBank/DDBJ databases">
        <authorList>
            <person name="Jeantristanb JTB J.-T."/>
            <person name="Ricardo R."/>
        </authorList>
    </citation>
    <scope>NUCLEOTIDE SEQUENCE [LARGE SCALE GENOMIC DNA]</scope>
</reference>
<name>A0A2X0KBF2_9BASI</name>
<protein>
    <submittedName>
        <fullName evidence="1">BZ3500_MvSof-1268-A1-R1_Chr9g10729 protein</fullName>
    </submittedName>
</protein>
<dbReference type="AlphaFoldDB" id="A0A2X0KBF2"/>
<accession>A0A2X0KBF2</accession>
<sequence>MLFGLLRPVTRSASTVVRSIYTTRSTALQSSRRTYATPSSAKLAGGTSGLTTPITIVLALGGGAFLYTAYVKEEELIHPHLPSKDIMEMTQSEQVDLVKHWKAGHEKRVALERAHKAALDKELARIEEAHPGALERRKECEERRAKIKAHEVMLMQHRHAEGCPHMGGKMQSWAERKRAQAAEDIKTDSKMEALQKKLEEQGVKF</sequence>
<keyword evidence="2" id="KW-1185">Reference proteome</keyword>
<gene>
    <name evidence="1" type="ORF">BZ3500_MVSOF-1268-A1-R1_CHR9G10729</name>
</gene>
<dbReference type="EMBL" id="FMWP01000107">
    <property type="protein sequence ID" value="SDA00596.1"/>
    <property type="molecule type" value="Genomic_DNA"/>
</dbReference>
<dbReference type="Proteomes" id="UP000249723">
    <property type="component" value="Unassembled WGS sequence"/>
</dbReference>
<dbReference type="OrthoDB" id="2535973at2759"/>
<proteinExistence type="predicted"/>
<organism evidence="1 2">
    <name type="scientific">Microbotryum saponariae</name>
    <dbReference type="NCBI Taxonomy" id="289078"/>
    <lineage>
        <taxon>Eukaryota</taxon>
        <taxon>Fungi</taxon>
        <taxon>Dikarya</taxon>
        <taxon>Basidiomycota</taxon>
        <taxon>Pucciniomycotina</taxon>
        <taxon>Microbotryomycetes</taxon>
        <taxon>Microbotryales</taxon>
        <taxon>Microbotryaceae</taxon>
        <taxon>Microbotryum</taxon>
    </lineage>
</organism>
<evidence type="ECO:0000313" key="2">
    <source>
        <dbReference type="Proteomes" id="UP000249723"/>
    </source>
</evidence>
<evidence type="ECO:0000313" key="1">
    <source>
        <dbReference type="EMBL" id="SDA00596.1"/>
    </source>
</evidence>